<feature type="region of interest" description="Disordered" evidence="2">
    <location>
        <begin position="1"/>
        <end position="33"/>
    </location>
</feature>
<dbReference type="EMBL" id="LSRX01000404">
    <property type="protein sequence ID" value="OLP98202.1"/>
    <property type="molecule type" value="Genomic_DNA"/>
</dbReference>
<dbReference type="SUPFAM" id="SSF46579">
    <property type="entry name" value="Prefoldin"/>
    <property type="match status" value="1"/>
</dbReference>
<keyword evidence="4" id="KW-1185">Reference proteome</keyword>
<proteinExistence type="predicted"/>
<accession>A0A1Q9DSP8</accession>
<feature type="coiled-coil region" evidence="1">
    <location>
        <begin position="95"/>
        <end position="136"/>
    </location>
</feature>
<dbReference type="Proteomes" id="UP000186817">
    <property type="component" value="Unassembled WGS sequence"/>
</dbReference>
<name>A0A1Q9DSP8_SYMMI</name>
<protein>
    <submittedName>
        <fullName evidence="3">Uncharacterized protein</fullName>
    </submittedName>
</protein>
<feature type="compositionally biased region" description="Low complexity" evidence="2">
    <location>
        <begin position="202"/>
        <end position="211"/>
    </location>
</feature>
<evidence type="ECO:0000256" key="2">
    <source>
        <dbReference type="SAM" id="MobiDB-lite"/>
    </source>
</evidence>
<dbReference type="OrthoDB" id="430756at2759"/>
<evidence type="ECO:0000313" key="4">
    <source>
        <dbReference type="Proteomes" id="UP000186817"/>
    </source>
</evidence>
<evidence type="ECO:0000256" key="1">
    <source>
        <dbReference type="SAM" id="Coils"/>
    </source>
</evidence>
<sequence>MVEAFEDADEEASSLVEACDQEEEEEKPFEKTSSDCQPLVQRWRLRLFEQVERRDSQLQGLQALYEQYSECRRSLQAADANKRVPGTGYLVPKDVAEAKELHNAAEKLLRHKESQIQELQRHNKELLDELQRKELAHTHTCREATRLSQENGHLKATLGRLVAQQKRELQGELQEKELAHLETCREATRLAQENGHLKSELSRLQQRLRQQTDIEGSSEAQSNGDAGKGDGAMP</sequence>
<reference evidence="3 4" key="1">
    <citation type="submission" date="2016-02" db="EMBL/GenBank/DDBJ databases">
        <title>Genome analysis of coral dinoflagellate symbionts highlights evolutionary adaptations to a symbiotic lifestyle.</title>
        <authorList>
            <person name="Aranda M."/>
            <person name="Li Y."/>
            <person name="Liew Y.J."/>
            <person name="Baumgarten S."/>
            <person name="Simakov O."/>
            <person name="Wilson M."/>
            <person name="Piel J."/>
            <person name="Ashoor H."/>
            <person name="Bougouffa S."/>
            <person name="Bajic V.B."/>
            <person name="Ryu T."/>
            <person name="Ravasi T."/>
            <person name="Bayer T."/>
            <person name="Micklem G."/>
            <person name="Kim H."/>
            <person name="Bhak J."/>
            <person name="Lajeunesse T.C."/>
            <person name="Voolstra C.R."/>
        </authorList>
    </citation>
    <scope>NUCLEOTIDE SEQUENCE [LARGE SCALE GENOMIC DNA]</scope>
    <source>
        <strain evidence="3 4">CCMP2467</strain>
    </source>
</reference>
<feature type="compositionally biased region" description="Acidic residues" evidence="2">
    <location>
        <begin position="1"/>
        <end position="12"/>
    </location>
</feature>
<feature type="compositionally biased region" description="Polar residues" evidence="2">
    <location>
        <begin position="213"/>
        <end position="224"/>
    </location>
</feature>
<comment type="caution">
    <text evidence="3">The sequence shown here is derived from an EMBL/GenBank/DDBJ whole genome shotgun (WGS) entry which is preliminary data.</text>
</comment>
<gene>
    <name evidence="3" type="ORF">AK812_SmicGene19352</name>
</gene>
<organism evidence="3 4">
    <name type="scientific">Symbiodinium microadriaticum</name>
    <name type="common">Dinoflagellate</name>
    <name type="synonym">Zooxanthella microadriatica</name>
    <dbReference type="NCBI Taxonomy" id="2951"/>
    <lineage>
        <taxon>Eukaryota</taxon>
        <taxon>Sar</taxon>
        <taxon>Alveolata</taxon>
        <taxon>Dinophyceae</taxon>
        <taxon>Suessiales</taxon>
        <taxon>Symbiodiniaceae</taxon>
        <taxon>Symbiodinium</taxon>
    </lineage>
</organism>
<dbReference type="AlphaFoldDB" id="A0A1Q9DSP8"/>
<keyword evidence="1" id="KW-0175">Coiled coil</keyword>
<feature type="region of interest" description="Disordered" evidence="2">
    <location>
        <begin position="195"/>
        <end position="234"/>
    </location>
</feature>
<evidence type="ECO:0000313" key="3">
    <source>
        <dbReference type="EMBL" id="OLP98202.1"/>
    </source>
</evidence>